<gene>
    <name evidence="1" type="ORF">F3Y22_tig00000738pilonHSYRG00102</name>
</gene>
<dbReference type="EMBL" id="VEPZ02000065">
    <property type="protein sequence ID" value="KAE8734631.1"/>
    <property type="molecule type" value="Genomic_DNA"/>
</dbReference>
<evidence type="ECO:0000313" key="2">
    <source>
        <dbReference type="Proteomes" id="UP000436088"/>
    </source>
</evidence>
<organism evidence="1 2">
    <name type="scientific">Hibiscus syriacus</name>
    <name type="common">Rose of Sharon</name>
    <dbReference type="NCBI Taxonomy" id="106335"/>
    <lineage>
        <taxon>Eukaryota</taxon>
        <taxon>Viridiplantae</taxon>
        <taxon>Streptophyta</taxon>
        <taxon>Embryophyta</taxon>
        <taxon>Tracheophyta</taxon>
        <taxon>Spermatophyta</taxon>
        <taxon>Magnoliopsida</taxon>
        <taxon>eudicotyledons</taxon>
        <taxon>Gunneridae</taxon>
        <taxon>Pentapetalae</taxon>
        <taxon>rosids</taxon>
        <taxon>malvids</taxon>
        <taxon>Malvales</taxon>
        <taxon>Malvaceae</taxon>
        <taxon>Malvoideae</taxon>
        <taxon>Hibiscus</taxon>
    </lineage>
</organism>
<protein>
    <submittedName>
        <fullName evidence="1">Uncharacterized protein</fullName>
    </submittedName>
</protein>
<keyword evidence="2" id="KW-1185">Reference proteome</keyword>
<comment type="caution">
    <text evidence="1">The sequence shown here is derived from an EMBL/GenBank/DDBJ whole genome shotgun (WGS) entry which is preliminary data.</text>
</comment>
<accession>A0A6A3D5J3</accession>
<proteinExistence type="predicted"/>
<dbReference type="Proteomes" id="UP000436088">
    <property type="component" value="Unassembled WGS sequence"/>
</dbReference>
<reference evidence="1" key="1">
    <citation type="submission" date="2019-09" db="EMBL/GenBank/DDBJ databases">
        <title>Draft genome information of white flower Hibiscus syriacus.</title>
        <authorList>
            <person name="Kim Y.-M."/>
        </authorList>
    </citation>
    <scope>NUCLEOTIDE SEQUENCE [LARGE SCALE GENOMIC DNA]</scope>
    <source>
        <strain evidence="1">YM2019G1</strain>
    </source>
</reference>
<evidence type="ECO:0000313" key="1">
    <source>
        <dbReference type="EMBL" id="KAE8734631.1"/>
    </source>
</evidence>
<name>A0A6A3D5J3_HIBSY</name>
<sequence length="172" mass="19467">MFQPPHSWPLDLDPSNGPDHAVIRVLNPKPIINRRRRQQQVNSRAAVTVPARLAPLRWSSRRSRATIVIYSKPQQPHQSQINPNQKKYIYPNPKYKIPKSRPKGGQILAQGLETLRMALFSLPPASAYDGYRRSVAAGAAESGRFWRDLWISSLSVSLTLSSLDENETDGRF</sequence>
<dbReference type="AlphaFoldDB" id="A0A6A3D5J3"/>